<evidence type="ECO:0000256" key="2">
    <source>
        <dbReference type="ARBA" id="ARBA00023264"/>
    </source>
</evidence>
<dbReference type="Gene3D" id="3.90.1200.10">
    <property type="match status" value="1"/>
</dbReference>
<evidence type="ECO:0000313" key="5">
    <source>
        <dbReference type="Proteomes" id="UP000728032"/>
    </source>
</evidence>
<evidence type="ECO:0008006" key="6">
    <source>
        <dbReference type="Google" id="ProtNLM"/>
    </source>
</evidence>
<keyword evidence="1" id="KW-0594">Phospholipid biosynthesis</keyword>
<evidence type="ECO:0000256" key="3">
    <source>
        <dbReference type="ARBA" id="ARBA00038211"/>
    </source>
</evidence>
<dbReference type="EMBL" id="OC916253">
    <property type="protein sequence ID" value="CAD7643647.1"/>
    <property type="molecule type" value="Genomic_DNA"/>
</dbReference>
<accession>A0A7R9QFG5</accession>
<evidence type="ECO:0000256" key="1">
    <source>
        <dbReference type="ARBA" id="ARBA00023209"/>
    </source>
</evidence>
<dbReference type="PANTHER" id="PTHR22603:SF93">
    <property type="entry name" value="RE24176P"/>
    <property type="match status" value="1"/>
</dbReference>
<dbReference type="Proteomes" id="UP000728032">
    <property type="component" value="Unassembled WGS sequence"/>
</dbReference>
<protein>
    <recommendedName>
        <fullName evidence="6">Choline kinase</fullName>
    </recommendedName>
</protein>
<dbReference type="OrthoDB" id="6497831at2759"/>
<dbReference type="Gene3D" id="3.30.200.20">
    <property type="entry name" value="Phosphorylase Kinase, domain 1"/>
    <property type="match status" value="1"/>
</dbReference>
<dbReference type="GO" id="GO:0006646">
    <property type="term" value="P:phosphatidylethanolamine biosynthetic process"/>
    <property type="evidence" value="ECO:0007669"/>
    <property type="project" value="TreeGrafter"/>
</dbReference>
<sequence>MTEIFRGQTPEDIDNKCLTICAKYLEGVWKTITINGLDINRISGGFTNQLFHCRLKDNIQVNGNEPKDVFIRLYGPKWVKSSEPGSERLLDAIINVLASEYNLGPKVYGIFDEGILGEYIHGHHMSIEDQKNPILVKEFAQKLAKFHSLNVPTARDLNRYKKIFYDFYDGIYKRTPNLDQIFKEINAKNFLECDIKEENQWLHKCIEAIKSPIVYSHNDIFTGNILVNNKIDDKSANNVILIDFEYSGHFYRGSDLGFFVNEFGRSSNWLDRQDVPLAHDIWIQMFLTHYLNESIEIHGKEFADRVENSMQYLLRETKLFSLIAEMFIIFFMLYTNESPDCTDRREYLKKLDVFYGRYIKRRQQFEKEGIVPLSRH</sequence>
<comment type="similarity">
    <text evidence="3">Belongs to the choline/ethanolamine kinase family.</text>
</comment>
<dbReference type="GO" id="GO:0005737">
    <property type="term" value="C:cytoplasm"/>
    <property type="evidence" value="ECO:0007669"/>
    <property type="project" value="TreeGrafter"/>
</dbReference>
<reference evidence="4" key="1">
    <citation type="submission" date="2020-11" db="EMBL/GenBank/DDBJ databases">
        <authorList>
            <person name="Tran Van P."/>
        </authorList>
    </citation>
    <scope>NUCLEOTIDE SEQUENCE</scope>
</reference>
<evidence type="ECO:0000313" key="4">
    <source>
        <dbReference type="EMBL" id="CAD7643647.1"/>
    </source>
</evidence>
<keyword evidence="5" id="KW-1185">Reference proteome</keyword>
<dbReference type="GO" id="GO:0004305">
    <property type="term" value="F:ethanolamine kinase activity"/>
    <property type="evidence" value="ECO:0007669"/>
    <property type="project" value="TreeGrafter"/>
</dbReference>
<name>A0A7R9QFG5_9ACAR</name>
<keyword evidence="1" id="KW-0443">Lipid metabolism</keyword>
<keyword evidence="2" id="KW-1208">Phospholipid metabolism</keyword>
<dbReference type="AlphaFoldDB" id="A0A7R9QFG5"/>
<dbReference type="GO" id="GO:0004103">
    <property type="term" value="F:choline kinase activity"/>
    <property type="evidence" value="ECO:0007669"/>
    <property type="project" value="TreeGrafter"/>
</dbReference>
<keyword evidence="1" id="KW-0444">Lipid biosynthesis</keyword>
<organism evidence="4">
    <name type="scientific">Oppiella nova</name>
    <dbReference type="NCBI Taxonomy" id="334625"/>
    <lineage>
        <taxon>Eukaryota</taxon>
        <taxon>Metazoa</taxon>
        <taxon>Ecdysozoa</taxon>
        <taxon>Arthropoda</taxon>
        <taxon>Chelicerata</taxon>
        <taxon>Arachnida</taxon>
        <taxon>Acari</taxon>
        <taxon>Acariformes</taxon>
        <taxon>Sarcoptiformes</taxon>
        <taxon>Oribatida</taxon>
        <taxon>Brachypylina</taxon>
        <taxon>Oppioidea</taxon>
        <taxon>Oppiidae</taxon>
        <taxon>Oppiella</taxon>
    </lineage>
</organism>
<dbReference type="Pfam" id="PF01633">
    <property type="entry name" value="Choline_kinase"/>
    <property type="match status" value="1"/>
</dbReference>
<gene>
    <name evidence="4" type="ORF">ONB1V03_LOCUS4243</name>
</gene>
<dbReference type="EMBL" id="CAJPVJ010001428">
    <property type="protein sequence ID" value="CAG2164693.1"/>
    <property type="molecule type" value="Genomic_DNA"/>
</dbReference>
<dbReference type="PANTHER" id="PTHR22603">
    <property type="entry name" value="CHOLINE/ETHANOALAMINE KINASE"/>
    <property type="match status" value="1"/>
</dbReference>
<dbReference type="SUPFAM" id="SSF56112">
    <property type="entry name" value="Protein kinase-like (PK-like)"/>
    <property type="match status" value="1"/>
</dbReference>
<proteinExistence type="inferred from homology"/>
<dbReference type="InterPro" id="IPR011009">
    <property type="entry name" value="Kinase-like_dom_sf"/>
</dbReference>